<dbReference type="STRING" id="768671.ThimaDRAFT_1445"/>
<evidence type="ECO:0000313" key="5">
    <source>
        <dbReference type="Proteomes" id="UP000005459"/>
    </source>
</evidence>
<dbReference type="InterPro" id="IPR029056">
    <property type="entry name" value="Ribokinase-like"/>
</dbReference>
<protein>
    <submittedName>
        <fullName evidence="4">Ketohexokinase</fullName>
        <ecNumber evidence="4">2.7.1.3</ecNumber>
    </submittedName>
</protein>
<dbReference type="PANTHER" id="PTHR42774">
    <property type="entry name" value="PHOSPHOTRANSFERASE SYSTEM TRANSPORT PROTEIN"/>
    <property type="match status" value="1"/>
</dbReference>
<proteinExistence type="predicted"/>
<dbReference type="Gene3D" id="3.40.1190.20">
    <property type="match status" value="1"/>
</dbReference>
<dbReference type="Pfam" id="PF00294">
    <property type="entry name" value="PfkB"/>
    <property type="match status" value="1"/>
</dbReference>
<reference evidence="4 5" key="1">
    <citation type="submission" date="2011-06" db="EMBL/GenBank/DDBJ databases">
        <title>The draft genome of Thiocapsa marina 5811.</title>
        <authorList>
            <consortium name="US DOE Joint Genome Institute (JGI-PGF)"/>
            <person name="Lucas S."/>
            <person name="Han J."/>
            <person name="Cheng J.-F."/>
            <person name="Goodwin L."/>
            <person name="Pitluck S."/>
            <person name="Peters L."/>
            <person name="Land M.L."/>
            <person name="Hauser L."/>
            <person name="Vogl K."/>
            <person name="Liu Z."/>
            <person name="Imhoff J."/>
            <person name="Thiel V."/>
            <person name="Frigaard N.-U."/>
            <person name="Bryant D."/>
            <person name="Woyke T.J."/>
        </authorList>
    </citation>
    <scope>NUCLEOTIDE SEQUENCE [LARGE SCALE GENOMIC DNA]</scope>
    <source>
        <strain evidence="4 5">5811</strain>
    </source>
</reference>
<dbReference type="GO" id="GO:0004454">
    <property type="term" value="F:ketohexokinase activity"/>
    <property type="evidence" value="ECO:0007669"/>
    <property type="project" value="UniProtKB-EC"/>
</dbReference>
<dbReference type="PROSITE" id="PS00584">
    <property type="entry name" value="PFKB_KINASES_2"/>
    <property type="match status" value="1"/>
</dbReference>
<dbReference type="RefSeq" id="WP_007192322.1">
    <property type="nucleotide sequence ID" value="NZ_AFWV01000004.1"/>
</dbReference>
<dbReference type="PANTHER" id="PTHR42774:SF3">
    <property type="entry name" value="KETOHEXOKINASE"/>
    <property type="match status" value="1"/>
</dbReference>
<evidence type="ECO:0000256" key="1">
    <source>
        <dbReference type="ARBA" id="ARBA00022679"/>
    </source>
</evidence>
<dbReference type="EC" id="2.7.1.3" evidence="4"/>
<organism evidence="4 5">
    <name type="scientific">Thiocapsa marina 5811</name>
    <dbReference type="NCBI Taxonomy" id="768671"/>
    <lineage>
        <taxon>Bacteria</taxon>
        <taxon>Pseudomonadati</taxon>
        <taxon>Pseudomonadota</taxon>
        <taxon>Gammaproteobacteria</taxon>
        <taxon>Chromatiales</taxon>
        <taxon>Chromatiaceae</taxon>
        <taxon>Thiocapsa</taxon>
    </lineage>
</organism>
<dbReference type="InterPro" id="IPR052562">
    <property type="entry name" value="Ketohexokinase-related"/>
</dbReference>
<keyword evidence="5" id="KW-1185">Reference proteome</keyword>
<dbReference type="eggNOG" id="COG0524">
    <property type="taxonomic scope" value="Bacteria"/>
</dbReference>
<keyword evidence="1 4" id="KW-0808">Transferase</keyword>
<keyword evidence="2 4" id="KW-0418">Kinase</keyword>
<accession>F9U943</accession>
<dbReference type="EMBL" id="AFWV01000004">
    <property type="protein sequence ID" value="EGV19301.1"/>
    <property type="molecule type" value="Genomic_DNA"/>
</dbReference>
<gene>
    <name evidence="4" type="ORF">ThimaDRAFT_1445</name>
</gene>
<dbReference type="Proteomes" id="UP000005459">
    <property type="component" value="Unassembled WGS sequence"/>
</dbReference>
<dbReference type="AlphaFoldDB" id="F9U943"/>
<dbReference type="InterPro" id="IPR002173">
    <property type="entry name" value="Carboh/pur_kinase_PfkB_CS"/>
</dbReference>
<dbReference type="PATRIC" id="fig|768671.3.peg.1548"/>
<evidence type="ECO:0000256" key="2">
    <source>
        <dbReference type="ARBA" id="ARBA00022777"/>
    </source>
</evidence>
<dbReference type="InterPro" id="IPR011611">
    <property type="entry name" value="PfkB_dom"/>
</dbReference>
<evidence type="ECO:0000259" key="3">
    <source>
        <dbReference type="Pfam" id="PF00294"/>
    </source>
</evidence>
<evidence type="ECO:0000313" key="4">
    <source>
        <dbReference type="EMBL" id="EGV19301.1"/>
    </source>
</evidence>
<sequence length="310" mass="32824">MISDPAESVRAHPAGSVLGVGIAVLDLVNEVEVYPAEDDEVRALALRRVRGGNVTNSLAVLSQLGHPCRWVGTLGDDAAADLILDDLAGHGIEARDAVRVPGGTTPTSSILLSRAGGSRTIVHFRDLPELSAEDFGRVSLAGLARVHFEGRNPQETARMIRRVREEAPEVPISVELEKHRPGIEALLHGPQVLLASRAYAHAVGFEDPDAFLEDLLMHSDARLCVVARGAEGAAFLERGGHVQRVPAYVPTRVVDTLGAGDVFNAGVIHGLLEDLPAAEAVEQAVKLAGLKCGHPGIVTERASPPISDRT</sequence>
<dbReference type="SUPFAM" id="SSF53613">
    <property type="entry name" value="Ribokinase-like"/>
    <property type="match status" value="1"/>
</dbReference>
<name>F9U943_9GAMM</name>
<feature type="domain" description="Carbohydrate kinase PfkB" evidence="3">
    <location>
        <begin position="20"/>
        <end position="297"/>
    </location>
</feature>